<dbReference type="Gene3D" id="3.20.20.70">
    <property type="entry name" value="Aldolase class I"/>
    <property type="match status" value="1"/>
</dbReference>
<keyword evidence="7" id="KW-1185">Reference proteome</keyword>
<evidence type="ECO:0000256" key="2">
    <source>
        <dbReference type="ARBA" id="ARBA00013457"/>
    </source>
</evidence>
<dbReference type="Pfam" id="PF03060">
    <property type="entry name" value="NMO"/>
    <property type="match status" value="2"/>
</dbReference>
<dbReference type="OrthoDB" id="9778912at2"/>
<dbReference type="InterPro" id="IPR013785">
    <property type="entry name" value="Aldolase_TIM"/>
</dbReference>
<dbReference type="EMBL" id="QKZI01000001">
    <property type="protein sequence ID" value="PZX08100.1"/>
    <property type="molecule type" value="Genomic_DNA"/>
</dbReference>
<evidence type="ECO:0000256" key="3">
    <source>
        <dbReference type="ARBA" id="ARBA00022630"/>
    </source>
</evidence>
<gene>
    <name evidence="6" type="ORF">C7437_1011223</name>
</gene>
<dbReference type="RefSeq" id="WP_111438695.1">
    <property type="nucleotide sequence ID" value="NZ_QKZI01000001.1"/>
</dbReference>
<dbReference type="InterPro" id="IPR004136">
    <property type="entry name" value="NMO"/>
</dbReference>
<evidence type="ECO:0000313" key="7">
    <source>
        <dbReference type="Proteomes" id="UP000248646"/>
    </source>
</evidence>
<dbReference type="PANTHER" id="PTHR32332:SF20">
    <property type="entry name" value="2-NITROPROPANE DIOXYGENASE-LIKE PROTEIN"/>
    <property type="match status" value="1"/>
</dbReference>
<keyword evidence="4" id="KW-0288">FMN</keyword>
<evidence type="ECO:0000256" key="5">
    <source>
        <dbReference type="ARBA" id="ARBA00023002"/>
    </source>
</evidence>
<dbReference type="Proteomes" id="UP000248646">
    <property type="component" value="Unassembled WGS sequence"/>
</dbReference>
<keyword evidence="3" id="KW-0285">Flavoprotein</keyword>
<dbReference type="SUPFAM" id="SSF51412">
    <property type="entry name" value="Inosine monophosphate dehydrogenase (IMPDH)"/>
    <property type="match status" value="1"/>
</dbReference>
<comment type="function">
    <text evidence="1">Nitronate monooxygenase that uses molecular oxygen to catalyze the oxidative denitrification of alkyl nitronates. Acts on propionate 3-nitronate (P3N), the presumed physiological substrate. Probably functions in the detoxification of P3N, a metabolic poison produced by plants and fungi as a defense mechanism.</text>
</comment>
<evidence type="ECO:0000313" key="6">
    <source>
        <dbReference type="EMBL" id="PZX08100.1"/>
    </source>
</evidence>
<reference evidence="6 7" key="1">
    <citation type="submission" date="2018-06" db="EMBL/GenBank/DDBJ databases">
        <title>Genomic Encyclopedia of Type Strains, Phase IV (KMG-IV): sequencing the most valuable type-strain genomes for metagenomic binning, comparative biology and taxonomic classification.</title>
        <authorList>
            <person name="Goeker M."/>
        </authorList>
    </citation>
    <scope>NUCLEOTIDE SEQUENCE [LARGE SCALE GENOMIC DNA]</scope>
    <source>
        <strain evidence="6 7">DSM 5</strain>
    </source>
</reference>
<dbReference type="AlphaFoldDB" id="A0A2W7MN08"/>
<proteinExistence type="predicted"/>
<dbReference type="CDD" id="cd04730">
    <property type="entry name" value="NPD_like"/>
    <property type="match status" value="1"/>
</dbReference>
<dbReference type="PANTHER" id="PTHR32332">
    <property type="entry name" value="2-NITROPROPANE DIOXYGENASE"/>
    <property type="match status" value="1"/>
</dbReference>
<dbReference type="GO" id="GO:0018580">
    <property type="term" value="F:nitronate monooxygenase activity"/>
    <property type="evidence" value="ECO:0007669"/>
    <property type="project" value="InterPro"/>
</dbReference>
<evidence type="ECO:0000256" key="4">
    <source>
        <dbReference type="ARBA" id="ARBA00022643"/>
    </source>
</evidence>
<keyword evidence="5" id="KW-0560">Oxidoreductase</keyword>
<accession>A0A2W7MN08</accession>
<comment type="caution">
    <text evidence="6">The sequence shown here is derived from an EMBL/GenBank/DDBJ whole genome shotgun (WGS) entry which is preliminary data.</text>
</comment>
<protein>
    <recommendedName>
        <fullName evidence="2">Probable nitronate monooxygenase</fullName>
    </recommendedName>
</protein>
<sequence length="319" mass="34203">MNFQTRVTELLGIDYPIIQGGLAYLAYSDLCAAVSNAGGLGQVTAMSLNTPQELREEIQKVRKLTDKPFGVNFAVGQTGRPYEHMLQVAIDEEVPVISMTGGNPATILDKLANTSIKKLVLVAAKRQAQKAEQLGADAVMVVGQEGGGHLGRDDIGSMVLIPQVVDSVGIPVIASGGIADGRGWMAAHALGAEGIEMGTRFIATKECVHASEAYKNALIVGQEIDTTIIKKSIGAPARALKNEWTEKILRIEKDTPTYDALKEYISGEANKQFIYNGDSANGFGWAGQSVGLIGDIPSVDDLIKRMVNDAEEVRKKWHV</sequence>
<name>A0A2W7MN08_9BACI</name>
<evidence type="ECO:0000256" key="1">
    <source>
        <dbReference type="ARBA" id="ARBA00003535"/>
    </source>
</evidence>
<organism evidence="6 7">
    <name type="scientific">Psychrobacillus insolitus</name>
    <dbReference type="NCBI Taxonomy" id="1461"/>
    <lineage>
        <taxon>Bacteria</taxon>
        <taxon>Bacillati</taxon>
        <taxon>Bacillota</taxon>
        <taxon>Bacilli</taxon>
        <taxon>Bacillales</taxon>
        <taxon>Bacillaceae</taxon>
        <taxon>Psychrobacillus</taxon>
    </lineage>
</organism>